<feature type="region of interest" description="Disordered" evidence="1">
    <location>
        <begin position="576"/>
        <end position="603"/>
    </location>
</feature>
<evidence type="ECO:0000256" key="1">
    <source>
        <dbReference type="SAM" id="MobiDB-lite"/>
    </source>
</evidence>
<reference evidence="4" key="1">
    <citation type="submission" date="2020-06" db="EMBL/GenBank/DDBJ databases">
        <authorList>
            <consortium name="Plant Systems Biology data submission"/>
        </authorList>
    </citation>
    <scope>NUCLEOTIDE SEQUENCE</scope>
    <source>
        <strain evidence="4">D6</strain>
    </source>
</reference>
<keyword evidence="2" id="KW-1133">Transmembrane helix</keyword>
<feature type="transmembrane region" description="Helical" evidence="2">
    <location>
        <begin position="17"/>
        <end position="39"/>
    </location>
</feature>
<feature type="transmembrane region" description="Helical" evidence="2">
    <location>
        <begin position="941"/>
        <end position="959"/>
    </location>
</feature>
<feature type="transmembrane region" description="Helical" evidence="2">
    <location>
        <begin position="1063"/>
        <end position="1080"/>
    </location>
</feature>
<accession>A0A9N8D852</accession>
<dbReference type="InterPro" id="IPR003864">
    <property type="entry name" value="CSC1/OSCA1-like_7TM"/>
</dbReference>
<feature type="domain" description="CSC1/OSCA1-like 7TM region" evidence="3">
    <location>
        <begin position="789"/>
        <end position="1058"/>
    </location>
</feature>
<keyword evidence="2" id="KW-0472">Membrane</keyword>
<feature type="region of interest" description="Disordered" evidence="1">
    <location>
        <begin position="405"/>
        <end position="433"/>
    </location>
</feature>
<feature type="transmembrane region" description="Helical" evidence="2">
    <location>
        <begin position="125"/>
        <end position="148"/>
    </location>
</feature>
<comment type="caution">
    <text evidence="4">The sequence shown here is derived from an EMBL/GenBank/DDBJ whole genome shotgun (WGS) entry which is preliminary data.</text>
</comment>
<feature type="transmembrane region" description="Helical" evidence="2">
    <location>
        <begin position="979"/>
        <end position="999"/>
    </location>
</feature>
<dbReference type="Pfam" id="PF02714">
    <property type="entry name" value="RSN1_7TM"/>
    <property type="match status" value="1"/>
</dbReference>
<evidence type="ECO:0000259" key="3">
    <source>
        <dbReference type="Pfam" id="PF02714"/>
    </source>
</evidence>
<evidence type="ECO:0000313" key="5">
    <source>
        <dbReference type="Proteomes" id="UP001153069"/>
    </source>
</evidence>
<feature type="compositionally biased region" description="Basic and acidic residues" evidence="1">
    <location>
        <begin position="406"/>
        <end position="433"/>
    </location>
</feature>
<feature type="transmembrane region" description="Helical" evidence="2">
    <location>
        <begin position="792"/>
        <end position="812"/>
    </location>
</feature>
<evidence type="ECO:0000313" key="4">
    <source>
        <dbReference type="EMBL" id="CAB9496980.1"/>
    </source>
</evidence>
<feature type="transmembrane region" description="Helical" evidence="2">
    <location>
        <begin position="882"/>
        <end position="902"/>
    </location>
</feature>
<organism evidence="4 5">
    <name type="scientific">Seminavis robusta</name>
    <dbReference type="NCBI Taxonomy" id="568900"/>
    <lineage>
        <taxon>Eukaryota</taxon>
        <taxon>Sar</taxon>
        <taxon>Stramenopiles</taxon>
        <taxon>Ochrophyta</taxon>
        <taxon>Bacillariophyta</taxon>
        <taxon>Bacillariophyceae</taxon>
        <taxon>Bacillariophycidae</taxon>
        <taxon>Naviculales</taxon>
        <taxon>Naviculaceae</taxon>
        <taxon>Seminavis</taxon>
    </lineage>
</organism>
<sequence length="1325" mass="148670">MSAQTDSTVKEVTLQQVGFTLATGVATLAVILFLFAVAVRLRCTNIAPRCEARPREVIYNPNLLAEPSQKRGNPFFLGWVFWVLGLSYDQLLSGVEGTGTRRGGMKGELLKVNLDHILLLRFNALCLKISVVAMLVYCTVCLPIYFYARCRNVPLGEFDIADYPTCNATLSNNTRFSSYSRFTLANIPSLTDEVLTTDYHIASFQMYCVSLATWLVCWFACFELFHEWIDLLAMRRVYYLEYDMWKGRKAELKATMLSDVDGISKSGRSHDEIIHEEKHLFERDAWIPHPEQRDTPPNIELYSVLVGGLPTKPQDAVLPEDLEAALQADDNETDWQMGIVSTFFDSCVPNQPGYSSSVAAVTILPSATELASAWKHWYIASKHLSRLRFIRHRIIELGHKPNGQKLVDDIPDKRSERSSDREGKKRQRDDDVFDSQRRKDYTAEILGAGVEDDINDEFWKSLDLGPEQIAQYNLEFSKGLAGCCPHGFCEERISWCKDIETLYEMETEAADLVRESYVALKVAGEIAMQHKQRQGFLHGKLKLEDLIVEKTDMLEKNHSHHHTERRLLEKRIHQSKQSQLLNSSAKPLSRPTLERQDSDDASFKTAASHMIESSRGGLSRGFESGLLRRASVRSNLRSGISGQVANETENLWEDVERIASESKNLHRGDAAIKYKVSHGKWALPTFGRGWRGLRKKVASLLVWTQDNSNEVTDVMARDTQYAAVTFTSRQAAIAARKCLADGRGAKRFRVLENIPVPPLADSAAFNICDCRGFTRPVTIGLNDHQKNWRKTAATVAIISIYLFYTFPITWASKYGSEALIKLFPGLPEWGPLSEGDQTVKGFLDAQILTLFLSLLPDVFLWISNFGSGATSMVASENAALHYFWWFMVLFAIIGSSIARMVLDVYEHGSVNLYTNMNKISQTIPVEVSSTWLNWIILKTTIFHPLFYLLQGSTWLAAIARQKCLVRVFRGGGSGNRLPYRIYVEGATVILCCLAFAPQAPILSPFAVLFFVACTPLKRWVVIFTYKPPFDSGGSRWPFLFDMILTSIVVAQILLCGIMTFKHAYGPAIFALLPLFPVFMFRRQIHDRFLDAYMDAALLQTSMLDGWDVGPDSEHLSLRGREDFRQFLVDAHKASYVPVCIAAVNANVDIGITAEPAVVQPSPNDVPEPSPCAGTVRSATIRGKEVAVRDRRGMLLHGHTQFGAINRRHLVSFDNTSDMLLDHHQTHRSHEESYLSQDAPDELDPLVSPPFAAAATDSDGTTNNTRDAGLNGEAPRNGEPAVRVSALGTLRAKPADGETGEIEYVFTFQDDEKSQEKDLQSQEHHA</sequence>
<dbReference type="OrthoDB" id="2150324at2759"/>
<feature type="compositionally biased region" description="Polar residues" evidence="1">
    <location>
        <begin position="576"/>
        <end position="586"/>
    </location>
</feature>
<keyword evidence="2" id="KW-0812">Transmembrane</keyword>
<gene>
    <name evidence="4" type="ORF">SEMRO_12_G009390.1</name>
</gene>
<dbReference type="InterPro" id="IPR045122">
    <property type="entry name" value="Csc1-like"/>
</dbReference>
<protein>
    <submittedName>
        <fullName evidence="4">CSC1-like protein</fullName>
    </submittedName>
</protein>
<evidence type="ECO:0000256" key="2">
    <source>
        <dbReference type="SAM" id="Phobius"/>
    </source>
</evidence>
<keyword evidence="5" id="KW-1185">Reference proteome</keyword>
<feature type="transmembrane region" description="Helical" evidence="2">
    <location>
        <begin position="1037"/>
        <end position="1057"/>
    </location>
</feature>
<dbReference type="GO" id="GO:0005227">
    <property type="term" value="F:calcium-activated cation channel activity"/>
    <property type="evidence" value="ECO:0007669"/>
    <property type="project" value="InterPro"/>
</dbReference>
<proteinExistence type="predicted"/>
<dbReference type="EMBL" id="CAICTM010000012">
    <property type="protein sequence ID" value="CAB9496980.1"/>
    <property type="molecule type" value="Genomic_DNA"/>
</dbReference>
<name>A0A9N8D852_9STRA</name>
<feature type="transmembrane region" description="Helical" evidence="2">
    <location>
        <begin position="841"/>
        <end position="862"/>
    </location>
</feature>
<dbReference type="PANTHER" id="PTHR13018:SF5">
    <property type="entry name" value="RE44586P"/>
    <property type="match status" value="1"/>
</dbReference>
<dbReference type="PANTHER" id="PTHR13018">
    <property type="entry name" value="PROBABLE MEMBRANE PROTEIN DUF221-RELATED"/>
    <property type="match status" value="1"/>
</dbReference>
<feature type="transmembrane region" description="Helical" evidence="2">
    <location>
        <begin position="204"/>
        <end position="225"/>
    </location>
</feature>
<dbReference type="Proteomes" id="UP001153069">
    <property type="component" value="Unassembled WGS sequence"/>
</dbReference>
<dbReference type="GO" id="GO:0005886">
    <property type="term" value="C:plasma membrane"/>
    <property type="evidence" value="ECO:0007669"/>
    <property type="project" value="TreeGrafter"/>
</dbReference>
<feature type="compositionally biased region" description="Basic and acidic residues" evidence="1">
    <location>
        <begin position="592"/>
        <end position="602"/>
    </location>
</feature>
<feature type="region of interest" description="Disordered" evidence="1">
    <location>
        <begin position="1224"/>
        <end position="1280"/>
    </location>
</feature>